<dbReference type="Proteomes" id="UP000027586">
    <property type="component" value="Unassembled WGS sequence"/>
</dbReference>
<dbReference type="EMBL" id="CBTN010000007">
    <property type="protein sequence ID" value="CDH50738.1"/>
    <property type="molecule type" value="Genomic_DNA"/>
</dbReference>
<dbReference type="GO" id="GO:0048039">
    <property type="term" value="F:ubiquinone binding"/>
    <property type="evidence" value="ECO:0007669"/>
    <property type="project" value="TreeGrafter"/>
</dbReference>
<reference evidence="14" key="1">
    <citation type="submission" date="2013-08" db="EMBL/GenBank/DDBJ databases">
        <title>Gene expansion shapes genome architecture in the human pathogen Lichtheimia corymbifera: an evolutionary genomics analysis in the ancient terrestrial Mucorales (Mucoromycotina).</title>
        <authorList>
            <person name="Schwartze V.U."/>
            <person name="Winter S."/>
            <person name="Shelest E."/>
            <person name="Marcet-Houben M."/>
            <person name="Horn F."/>
            <person name="Wehner S."/>
            <person name="Hoffmann K."/>
            <person name="Riege K."/>
            <person name="Sammeth M."/>
            <person name="Nowrousian M."/>
            <person name="Valiante V."/>
            <person name="Linde J."/>
            <person name="Jacobsen I.D."/>
            <person name="Marz M."/>
            <person name="Brakhage A.A."/>
            <person name="Gabaldon T."/>
            <person name="Bocker S."/>
            <person name="Voigt K."/>
        </authorList>
    </citation>
    <scope>NUCLEOTIDE SEQUENCE [LARGE SCALE GENOMIC DNA]</scope>
    <source>
        <strain evidence="14">FSU 9682</strain>
    </source>
</reference>
<dbReference type="CDD" id="cd03496">
    <property type="entry name" value="SQR_TypeC_CybS"/>
    <property type="match status" value="1"/>
</dbReference>
<evidence type="ECO:0000256" key="9">
    <source>
        <dbReference type="ARBA" id="ARBA00023136"/>
    </source>
</evidence>
<protein>
    <recommendedName>
        <fullName evidence="12">Succinate dehydrogenase [ubiquinone] cytochrome b small subunit</fullName>
    </recommendedName>
</protein>
<dbReference type="GO" id="GO:0006099">
    <property type="term" value="P:tricarboxylic acid cycle"/>
    <property type="evidence" value="ECO:0007669"/>
    <property type="project" value="TreeGrafter"/>
</dbReference>
<sequence length="191" mass="20900">MASRMLLRHCRPRLLQSQPLMWTRPSSTAATTTTTTTAATTATSSTSTSTAATATAVTTTDAAAVTEKKEETTKAVSNENKASEQGYAHGAYLWSMERASSLALVPLISTQFVYGAHPITDGLLGVVLPYHIYLGFESCIVDYIPKREYPRMHKVANWSLASTTALVMWGAYEFNTNEIGMTEFIQRLFTS</sequence>
<dbReference type="Pfam" id="PF05328">
    <property type="entry name" value="CybS"/>
    <property type="match status" value="1"/>
</dbReference>
<keyword evidence="15" id="KW-1185">Reference proteome</keyword>
<keyword evidence="6 12" id="KW-0809">Transit peptide</keyword>
<dbReference type="PANTHER" id="PTHR13337:SF2">
    <property type="entry name" value="SUCCINATE DEHYDROGENASE [UBIQUINONE] CYTOCHROME B SMALL SUBUNIT, MITOCHONDRIAL"/>
    <property type="match status" value="1"/>
</dbReference>
<feature type="region of interest" description="Disordered" evidence="13">
    <location>
        <begin position="17"/>
        <end position="49"/>
    </location>
</feature>
<keyword evidence="7" id="KW-1133">Transmembrane helix</keyword>
<evidence type="ECO:0000256" key="11">
    <source>
        <dbReference type="PIRSR" id="PIRSR607992-2"/>
    </source>
</evidence>
<evidence type="ECO:0000256" key="13">
    <source>
        <dbReference type="SAM" id="MobiDB-lite"/>
    </source>
</evidence>
<dbReference type="GO" id="GO:0005743">
    <property type="term" value="C:mitochondrial inner membrane"/>
    <property type="evidence" value="ECO:0007669"/>
    <property type="project" value="UniProtKB-SubCell"/>
</dbReference>
<dbReference type="Gene3D" id="1.20.1300.10">
    <property type="entry name" value="Fumarate reductase/succinate dehydrogenase, transmembrane subunit"/>
    <property type="match status" value="1"/>
</dbReference>
<keyword evidence="4" id="KW-0812">Transmembrane</keyword>
<organism evidence="14 15">
    <name type="scientific">Lichtheimia corymbifera JMRC:FSU:9682</name>
    <dbReference type="NCBI Taxonomy" id="1263082"/>
    <lineage>
        <taxon>Eukaryota</taxon>
        <taxon>Fungi</taxon>
        <taxon>Fungi incertae sedis</taxon>
        <taxon>Mucoromycota</taxon>
        <taxon>Mucoromycotina</taxon>
        <taxon>Mucoromycetes</taxon>
        <taxon>Mucorales</taxon>
        <taxon>Lichtheimiaceae</taxon>
        <taxon>Lichtheimia</taxon>
    </lineage>
</organism>
<evidence type="ECO:0000256" key="2">
    <source>
        <dbReference type="ARBA" id="ARBA00007294"/>
    </source>
</evidence>
<dbReference type="OrthoDB" id="18577at2759"/>
<dbReference type="PANTHER" id="PTHR13337">
    <property type="entry name" value="SUCCINATE DEHYDROGENASE"/>
    <property type="match status" value="1"/>
</dbReference>
<evidence type="ECO:0000256" key="7">
    <source>
        <dbReference type="ARBA" id="ARBA00022989"/>
    </source>
</evidence>
<comment type="subcellular location">
    <subcellularLocation>
        <location evidence="1 12">Mitochondrion inner membrane</location>
        <topology evidence="1 12">Multi-pass membrane protein</topology>
    </subcellularLocation>
</comment>
<dbReference type="InterPro" id="IPR007992">
    <property type="entry name" value="CybS"/>
</dbReference>
<keyword evidence="8 12" id="KW-0496">Mitochondrion</keyword>
<evidence type="ECO:0000256" key="12">
    <source>
        <dbReference type="RuleBase" id="RU364031"/>
    </source>
</evidence>
<dbReference type="SUPFAM" id="SSF81343">
    <property type="entry name" value="Fumarate reductase respiratory complex transmembrane subunits"/>
    <property type="match status" value="1"/>
</dbReference>
<feature type="binding site" evidence="10">
    <location>
        <position position="143"/>
    </location>
    <ligand>
        <name>a ubiquinone</name>
        <dbReference type="ChEBI" id="CHEBI:16389"/>
        <note>ligand shared with IP/SDHB</note>
    </ligand>
</feature>
<dbReference type="GO" id="GO:0020037">
    <property type="term" value="F:heme binding"/>
    <property type="evidence" value="ECO:0007669"/>
    <property type="project" value="TreeGrafter"/>
</dbReference>
<evidence type="ECO:0000313" key="15">
    <source>
        <dbReference type="Proteomes" id="UP000027586"/>
    </source>
</evidence>
<evidence type="ECO:0000256" key="10">
    <source>
        <dbReference type="PIRSR" id="PIRSR607992-1"/>
    </source>
</evidence>
<gene>
    <name evidence="14" type="ORF">LCOR_02439.1</name>
</gene>
<evidence type="ECO:0000256" key="4">
    <source>
        <dbReference type="ARBA" id="ARBA00022692"/>
    </source>
</evidence>
<proteinExistence type="inferred from homology"/>
<feature type="binding site" description="axial binding residue" evidence="11">
    <location>
        <position position="131"/>
    </location>
    <ligand>
        <name>heme b</name>
        <dbReference type="ChEBI" id="CHEBI:60344"/>
        <note>ligand shared with SDHC</note>
    </ligand>
    <ligandPart>
        <name>Fe</name>
        <dbReference type="ChEBI" id="CHEBI:18248"/>
    </ligandPart>
</feature>
<dbReference type="STRING" id="1263082.A0A068RKM9"/>
<feature type="compositionally biased region" description="Low complexity" evidence="13">
    <location>
        <begin position="26"/>
        <end position="49"/>
    </location>
</feature>
<evidence type="ECO:0000256" key="6">
    <source>
        <dbReference type="ARBA" id="ARBA00022946"/>
    </source>
</evidence>
<dbReference type="InterPro" id="IPR034804">
    <property type="entry name" value="SQR/QFR_C/D"/>
</dbReference>
<keyword evidence="3" id="KW-0813">Transport</keyword>
<evidence type="ECO:0000313" key="14">
    <source>
        <dbReference type="EMBL" id="CDH50738.1"/>
    </source>
</evidence>
<keyword evidence="11" id="KW-0408">Iron</keyword>
<dbReference type="VEuPathDB" id="FungiDB:LCOR_02439.1"/>
<keyword evidence="9 12" id="KW-0472">Membrane</keyword>
<dbReference type="AlphaFoldDB" id="A0A068RKM9"/>
<accession>A0A068RKM9</accession>
<evidence type="ECO:0000256" key="8">
    <source>
        <dbReference type="ARBA" id="ARBA00023128"/>
    </source>
</evidence>
<name>A0A068RKM9_9FUNG</name>
<keyword evidence="11" id="KW-0479">Metal-binding</keyword>
<evidence type="ECO:0000256" key="5">
    <source>
        <dbReference type="ARBA" id="ARBA00022792"/>
    </source>
</evidence>
<dbReference type="GO" id="GO:0046872">
    <property type="term" value="F:metal ion binding"/>
    <property type="evidence" value="ECO:0007669"/>
    <property type="project" value="UniProtKB-KW"/>
</dbReference>
<dbReference type="GO" id="GO:0006121">
    <property type="term" value="P:mitochondrial electron transport, succinate to ubiquinone"/>
    <property type="evidence" value="ECO:0007669"/>
    <property type="project" value="TreeGrafter"/>
</dbReference>
<comment type="caution">
    <text evidence="14">The sequence shown here is derived from an EMBL/GenBank/DDBJ whole genome shotgun (WGS) entry which is preliminary data.</text>
</comment>
<evidence type="ECO:0000256" key="1">
    <source>
        <dbReference type="ARBA" id="ARBA00004448"/>
    </source>
</evidence>
<evidence type="ECO:0000256" key="3">
    <source>
        <dbReference type="ARBA" id="ARBA00022448"/>
    </source>
</evidence>
<comment type="similarity">
    <text evidence="2 12">Belongs to the CybS family.</text>
</comment>
<keyword evidence="5 12" id="KW-0999">Mitochondrion inner membrane</keyword>